<dbReference type="STRING" id="1682113.A7U43_27480"/>
<reference evidence="2 3" key="1">
    <citation type="submission" date="2016-05" db="EMBL/GenBank/DDBJ databases">
        <title>Complete genome sequence of a phthalic acid esters degrading Mycobacterium sp. YC-RL4.</title>
        <authorList>
            <person name="Ren L."/>
            <person name="Fan S."/>
            <person name="Ruth N."/>
            <person name="Jia Y."/>
            <person name="Wang J."/>
            <person name="Qiao C."/>
        </authorList>
    </citation>
    <scope>NUCLEOTIDE SEQUENCE [LARGE SCALE GENOMIC DNA]</scope>
    <source>
        <strain evidence="2 3">YC-RL4</strain>
    </source>
</reference>
<gene>
    <name evidence="2" type="ORF">A7U43_27480</name>
</gene>
<keyword evidence="3" id="KW-1185">Reference proteome</keyword>
<dbReference type="OrthoDB" id="6851830at2"/>
<proteinExistence type="predicted"/>
<feature type="transmembrane region" description="Helical" evidence="1">
    <location>
        <begin position="75"/>
        <end position="96"/>
    </location>
</feature>
<dbReference type="KEGG" id="madi:A7U43_27480"/>
<organism evidence="2 3">
    <name type="scientific">Mycobacterium adipatum</name>
    <dbReference type="NCBI Taxonomy" id="1682113"/>
    <lineage>
        <taxon>Bacteria</taxon>
        <taxon>Bacillati</taxon>
        <taxon>Actinomycetota</taxon>
        <taxon>Actinomycetes</taxon>
        <taxon>Mycobacteriales</taxon>
        <taxon>Mycobacteriaceae</taxon>
        <taxon>Mycobacterium</taxon>
    </lineage>
</organism>
<evidence type="ECO:0000256" key="1">
    <source>
        <dbReference type="SAM" id="Phobius"/>
    </source>
</evidence>
<accession>A0A172UTY2</accession>
<evidence type="ECO:0008006" key="4">
    <source>
        <dbReference type="Google" id="ProtNLM"/>
    </source>
</evidence>
<feature type="transmembrane region" description="Helical" evidence="1">
    <location>
        <begin position="108"/>
        <end position="127"/>
    </location>
</feature>
<keyword evidence="1" id="KW-0812">Transmembrane</keyword>
<feature type="transmembrane region" description="Helical" evidence="1">
    <location>
        <begin position="174"/>
        <end position="197"/>
    </location>
</feature>
<keyword evidence="1" id="KW-0472">Membrane</keyword>
<dbReference type="RefSeq" id="WP_068001565.1">
    <property type="nucleotide sequence ID" value="NZ_CP015596.1"/>
</dbReference>
<evidence type="ECO:0000313" key="2">
    <source>
        <dbReference type="EMBL" id="ANE82506.1"/>
    </source>
</evidence>
<dbReference type="AlphaFoldDB" id="A0A172UTY2"/>
<dbReference type="Proteomes" id="UP000077143">
    <property type="component" value="Chromosome"/>
</dbReference>
<feature type="transmembrane region" description="Helical" evidence="1">
    <location>
        <begin position="236"/>
        <end position="254"/>
    </location>
</feature>
<sequence length="270" mass="27564">MEKKFIGLGLLAGALAGGASFLYARTQIAPLIAEAISYEEARSHAAAAAGAEHAHEHEVFTRAIQENIGAGVGTVMFAVITGALFAVALTVVSATLQRHRVVADPRLVAVLVAGAGFVSVAAVPWVAYPANLPGVGAPETAGDRTTAYLALLIASVALAAVAGIAALRMAARFGGWVAGVSGCVGYLAAMAAVIMALPSYDETPAPLTDLDGTILFPGFPAGLLAEFRSEALICQAVLWIVLAGSFAVLLPHVLKTRPARNTGGALYAHR</sequence>
<protein>
    <recommendedName>
        <fullName evidence="4">Cobalt transporter</fullName>
    </recommendedName>
</protein>
<dbReference type="InterPro" id="IPR012666">
    <property type="entry name" value="CbtA_put"/>
</dbReference>
<dbReference type="Pfam" id="PF09490">
    <property type="entry name" value="CbtA"/>
    <property type="match status" value="1"/>
</dbReference>
<keyword evidence="1" id="KW-1133">Transmembrane helix</keyword>
<feature type="transmembrane region" description="Helical" evidence="1">
    <location>
        <begin position="147"/>
        <end position="167"/>
    </location>
</feature>
<dbReference type="EMBL" id="CP015596">
    <property type="protein sequence ID" value="ANE82506.1"/>
    <property type="molecule type" value="Genomic_DNA"/>
</dbReference>
<name>A0A172UTY2_9MYCO</name>
<evidence type="ECO:0000313" key="3">
    <source>
        <dbReference type="Proteomes" id="UP000077143"/>
    </source>
</evidence>